<organism evidence="2 3">
    <name type="scientific">Modicisalibacter luteus</name>
    <dbReference type="NCBI Taxonomy" id="453962"/>
    <lineage>
        <taxon>Bacteria</taxon>
        <taxon>Pseudomonadati</taxon>
        <taxon>Pseudomonadota</taxon>
        <taxon>Gammaproteobacteria</taxon>
        <taxon>Oceanospirillales</taxon>
        <taxon>Halomonadaceae</taxon>
        <taxon>Modicisalibacter</taxon>
    </lineage>
</organism>
<keyword evidence="3" id="KW-1185">Reference proteome</keyword>
<accession>A0ABV7M512</accession>
<dbReference type="Pfam" id="PF08867">
    <property type="entry name" value="FRG"/>
    <property type="match status" value="1"/>
</dbReference>
<evidence type="ECO:0000313" key="3">
    <source>
        <dbReference type="Proteomes" id="UP001595640"/>
    </source>
</evidence>
<dbReference type="InterPro" id="IPR014966">
    <property type="entry name" value="FRG-dom"/>
</dbReference>
<sequence length="294" mass="33108">MTKPKVIEHDSVDSLLGALMASTTVTKAYRGHGDCRWRLEPYIVRNQRYKYRKWQAEQEGKYDSVPLENHFLQSFVSACDKAGLNVSGDSEKLRNYLDDPTMVVAHSEGESGSNSHWPGDSNEMLSLMSQAQHHGVPTRLLDWTTAPLVAAYFAGSSALKEWLRNPYDDFDERKLCLWELDIDASQSYKRRFEIKRAPGSVSSNLPAQRGLFTLLKGDAIPSLRLEDHPNAGQFLTKHNLPVRHIPDLMRECDRHGHSAATLFPGYEGAAKHAEELFLIDELKEACQIGGVVSR</sequence>
<dbReference type="Proteomes" id="UP001595640">
    <property type="component" value="Unassembled WGS sequence"/>
</dbReference>
<evidence type="ECO:0000313" key="2">
    <source>
        <dbReference type="EMBL" id="MFC3293744.1"/>
    </source>
</evidence>
<evidence type="ECO:0000259" key="1">
    <source>
        <dbReference type="SMART" id="SM00901"/>
    </source>
</evidence>
<name>A0ABV7M512_9GAMM</name>
<dbReference type="EMBL" id="JBHRUH010000031">
    <property type="protein sequence ID" value="MFC3293744.1"/>
    <property type="molecule type" value="Genomic_DNA"/>
</dbReference>
<dbReference type="SMART" id="SM00901">
    <property type="entry name" value="FRG"/>
    <property type="match status" value="1"/>
</dbReference>
<comment type="caution">
    <text evidence="2">The sequence shown here is derived from an EMBL/GenBank/DDBJ whole genome shotgun (WGS) entry which is preliminary data.</text>
</comment>
<feature type="domain" description="FRG" evidence="1">
    <location>
        <begin position="23"/>
        <end position="178"/>
    </location>
</feature>
<protein>
    <submittedName>
        <fullName evidence="2">FRG domain-containing protein</fullName>
    </submittedName>
</protein>
<dbReference type="RefSeq" id="WP_019018724.1">
    <property type="nucleotide sequence ID" value="NZ_BMXD01000001.1"/>
</dbReference>
<gene>
    <name evidence="2" type="ORF">ACFOEI_16970</name>
</gene>
<proteinExistence type="predicted"/>
<reference evidence="3" key="1">
    <citation type="journal article" date="2019" name="Int. J. Syst. Evol. Microbiol.">
        <title>The Global Catalogue of Microorganisms (GCM) 10K type strain sequencing project: providing services to taxonomists for standard genome sequencing and annotation.</title>
        <authorList>
            <consortium name="The Broad Institute Genomics Platform"/>
            <consortium name="The Broad Institute Genome Sequencing Center for Infectious Disease"/>
            <person name="Wu L."/>
            <person name="Ma J."/>
        </authorList>
    </citation>
    <scope>NUCLEOTIDE SEQUENCE [LARGE SCALE GENOMIC DNA]</scope>
    <source>
        <strain evidence="3">KCTC 12847</strain>
    </source>
</reference>